<protein>
    <submittedName>
        <fullName evidence="1">Uncharacterized protein</fullName>
    </submittedName>
</protein>
<evidence type="ECO:0000313" key="1">
    <source>
        <dbReference type="EMBL" id="MEJ5018912.1"/>
    </source>
</evidence>
<accession>A0ABU8P9I4</accession>
<dbReference type="Proteomes" id="UP001375812">
    <property type="component" value="Unassembled WGS sequence"/>
</dbReference>
<comment type="caution">
    <text evidence="1">The sequence shown here is derived from an EMBL/GenBank/DDBJ whole genome shotgun (WGS) entry which is preliminary data.</text>
</comment>
<name>A0ABU8P9I4_9HYPH</name>
<evidence type="ECO:0000313" key="2">
    <source>
        <dbReference type="Proteomes" id="UP001375812"/>
    </source>
</evidence>
<organism evidence="1 2">
    <name type="scientific">Ochrobactrum vermis</name>
    <dbReference type="NCBI Taxonomy" id="1827297"/>
    <lineage>
        <taxon>Bacteria</taxon>
        <taxon>Pseudomonadati</taxon>
        <taxon>Pseudomonadota</taxon>
        <taxon>Alphaproteobacteria</taxon>
        <taxon>Hyphomicrobiales</taxon>
        <taxon>Brucellaceae</taxon>
        <taxon>Brucella/Ochrobactrum group</taxon>
        <taxon>Ochrobactrum</taxon>
    </lineage>
</organism>
<proteinExistence type="predicted"/>
<dbReference type="EMBL" id="JBBGZH010000001">
    <property type="protein sequence ID" value="MEJ5018912.1"/>
    <property type="molecule type" value="Genomic_DNA"/>
</dbReference>
<keyword evidence="2" id="KW-1185">Reference proteome</keyword>
<gene>
    <name evidence="1" type="ORF">WH297_04065</name>
</gene>
<sequence length="51" mass="5815">MVAEENSAVLAMAATVIRLDRIIDHFEAMLLLKFNEAGLVTLWHKVYLKTQ</sequence>
<dbReference type="RefSeq" id="WP_286152034.1">
    <property type="nucleotide sequence ID" value="NZ_JBBGZH010000001.1"/>
</dbReference>
<reference evidence="1 2" key="1">
    <citation type="submission" date="2023-12" db="EMBL/GenBank/DDBJ databases">
        <title>Gut-associated functions are favored during microbiome assembly across C. elegans life.</title>
        <authorList>
            <person name="Zimmermann J."/>
        </authorList>
    </citation>
    <scope>NUCLEOTIDE SEQUENCE [LARGE SCALE GENOMIC DNA]</scope>
    <source>
        <strain evidence="1 2">MYb71</strain>
    </source>
</reference>